<feature type="binding site" evidence="17">
    <location>
        <position position="371"/>
    </location>
    <ligand>
        <name>(6S)-NADPHX</name>
        <dbReference type="ChEBI" id="CHEBI:64076"/>
    </ligand>
</feature>
<evidence type="ECO:0000256" key="9">
    <source>
        <dbReference type="ARBA" id="ARBA00022958"/>
    </source>
</evidence>
<comment type="caution">
    <text evidence="22">The sequence shown here is derived from an EMBL/GenBank/DDBJ whole genome shotgun (WGS) entry which is preliminary data.</text>
</comment>
<comment type="catalytic activity">
    <reaction evidence="2 18 19">
        <text>(6R)-NADPHX = (6S)-NADPHX</text>
        <dbReference type="Rhea" id="RHEA:32227"/>
        <dbReference type="ChEBI" id="CHEBI:64076"/>
        <dbReference type="ChEBI" id="CHEBI:64077"/>
        <dbReference type="EC" id="5.1.99.6"/>
    </reaction>
</comment>
<feature type="binding site" evidence="18">
    <location>
        <position position="164"/>
    </location>
    <ligand>
        <name>K(+)</name>
        <dbReference type="ChEBI" id="CHEBI:29103"/>
    </ligand>
</feature>
<comment type="function">
    <text evidence="14 19">Bifunctional enzyme that catalyzes the epimerization of the S- and R-forms of NAD(P)HX and the dehydration of the S-form of NAD(P)HX at the expense of ADP, which is converted to AMP. This allows the repair of both epimers of NAD(P)HX, a damaged form of NAD(P)H that is a result of enzymatic or heat-dependent hydration.</text>
</comment>
<proteinExistence type="inferred from homology"/>
<dbReference type="PATRIC" id="fig|320778.3.peg.4902"/>
<dbReference type="PIRSF" id="PIRSF017184">
    <property type="entry name" value="Nnr"/>
    <property type="match status" value="1"/>
</dbReference>
<dbReference type="GO" id="GO:0005524">
    <property type="term" value="F:ATP binding"/>
    <property type="evidence" value="ECO:0007669"/>
    <property type="project" value="UniProtKB-UniRule"/>
</dbReference>
<evidence type="ECO:0000256" key="8">
    <source>
        <dbReference type="ARBA" id="ARBA00022857"/>
    </source>
</evidence>
<dbReference type="GO" id="GO:0110051">
    <property type="term" value="P:metabolite repair"/>
    <property type="evidence" value="ECO:0007669"/>
    <property type="project" value="TreeGrafter"/>
</dbReference>
<feature type="domain" description="YjeF N-terminal" evidence="21">
    <location>
        <begin position="16"/>
        <end position="218"/>
    </location>
</feature>
<keyword evidence="11 18" id="KW-0413">Isomerase</keyword>
<comment type="caution">
    <text evidence="18">Lacks conserved residue(s) required for the propagation of feature annotation.</text>
</comment>
<dbReference type="OrthoDB" id="9806925at2"/>
<comment type="similarity">
    <text evidence="18">Belongs to the NnrE/AIBP family.</text>
</comment>
<keyword evidence="13" id="KW-0511">Multifunctional enzyme</keyword>
<evidence type="ECO:0000313" key="22">
    <source>
        <dbReference type="EMBL" id="KLV04862.1"/>
    </source>
</evidence>
<dbReference type="HAMAP" id="MF_01966">
    <property type="entry name" value="NADHX_epimerase"/>
    <property type="match status" value="1"/>
</dbReference>
<feature type="binding site" evidence="18">
    <location>
        <begin position="64"/>
        <end position="68"/>
    </location>
    <ligand>
        <name>(6S)-NADPHX</name>
        <dbReference type="ChEBI" id="CHEBI:64076"/>
    </ligand>
</feature>
<dbReference type="Proteomes" id="UP000035909">
    <property type="component" value="Unassembled WGS sequence"/>
</dbReference>
<dbReference type="Pfam" id="PF01256">
    <property type="entry name" value="Carb_kinase"/>
    <property type="match status" value="1"/>
</dbReference>
<keyword evidence="10 17" id="KW-0520">NAD</keyword>
<feature type="binding site" evidence="18">
    <location>
        <position position="128"/>
    </location>
    <ligand>
        <name>K(+)</name>
        <dbReference type="ChEBI" id="CHEBI:29103"/>
    </ligand>
</feature>
<dbReference type="FunFam" id="3.40.50.10260:FF:000003">
    <property type="entry name" value="Multifunctional fusion protein"/>
    <property type="match status" value="1"/>
</dbReference>
<dbReference type="EMBL" id="LDOU01000031">
    <property type="protein sequence ID" value="KLV04862.1"/>
    <property type="molecule type" value="Genomic_DNA"/>
</dbReference>
<sequence>MASTVWPRRLYTAAQVRQGEVKAAKACQVAMYQLMERAGEAVFATLCRSFPDALHLLVCCGGGNNGGDGYIVARLAQTAGFQVSLWQQGDADRLQGDAAIARDAWLAVGGTISAPEASVPETVDVVVDALLGTGLSGSVRSDAAATILAINQSALPVVAVDIPSGLCADTGRVLGSAIQARITVTFIGCKQGLLTGQAAAYTGQLILAGLGVAAAFDAQQQPSVQVVSDNDVMLVLPCRKRTAHKGDHGRILLAGGDAGMGGAIRLAAEAAARAGAGLTAVLTQPDNVLSIVTAVPEIMARGWQDKAHEAEERLHWADVLVLGPGLGQTDWSRALYFHLADTEKPMVLDADGLNLLALSPDYKNNRIITPHPGEAARLLGCTVADIEQDRFAATHALHKQYGGVVVLKGAGSLIYDGVQHWLCPAGNPGMATGGMGDVLSGVIGALLGQGLSLAEAARIGVWVHARAADACAEAGERGMLPSDLFPYIRQQVNPR</sequence>
<dbReference type="Gene3D" id="3.40.50.10260">
    <property type="entry name" value="YjeF N-terminal domain"/>
    <property type="match status" value="1"/>
</dbReference>
<comment type="function">
    <text evidence="18">Catalyzes the epimerization of the S- and R-forms of NAD(P)HX, a damaged form of NAD(P)H that is a result of enzymatic or heat-dependent hydration. This is a prerequisite for the S-specific NAD(P)H-hydrate dehydratase to allow the repair of both epimers of NAD(P)HX.</text>
</comment>
<dbReference type="STRING" id="320778.ABT57_22910"/>
<comment type="cofactor">
    <cofactor evidence="18 19">
        <name>K(+)</name>
        <dbReference type="ChEBI" id="CHEBI:29103"/>
    </cofactor>
    <text evidence="18 19">Binds 1 potassium ion per subunit.</text>
</comment>
<comment type="catalytic activity">
    <reaction evidence="15 17 19">
        <text>(6S)-NADHX + ADP = AMP + phosphate + NADH + H(+)</text>
        <dbReference type="Rhea" id="RHEA:32223"/>
        <dbReference type="ChEBI" id="CHEBI:15378"/>
        <dbReference type="ChEBI" id="CHEBI:43474"/>
        <dbReference type="ChEBI" id="CHEBI:57945"/>
        <dbReference type="ChEBI" id="CHEBI:64074"/>
        <dbReference type="ChEBI" id="CHEBI:456215"/>
        <dbReference type="ChEBI" id="CHEBI:456216"/>
        <dbReference type="EC" id="4.2.1.136"/>
    </reaction>
</comment>
<gene>
    <name evidence="18" type="primary">nnrE</name>
    <name evidence="17" type="synonym">nnrD</name>
    <name evidence="22" type="ORF">ABT57_22910</name>
</gene>
<dbReference type="PANTHER" id="PTHR12592">
    <property type="entry name" value="ATP-DEPENDENT (S)-NAD(P)H-HYDRATE DEHYDRATASE FAMILY MEMBER"/>
    <property type="match status" value="1"/>
</dbReference>
<dbReference type="PROSITE" id="PS01050">
    <property type="entry name" value="YJEF_C_2"/>
    <property type="match status" value="1"/>
</dbReference>
<dbReference type="InterPro" id="IPR036652">
    <property type="entry name" value="YjeF_N_dom_sf"/>
</dbReference>
<evidence type="ECO:0000259" key="21">
    <source>
        <dbReference type="PROSITE" id="PS51385"/>
    </source>
</evidence>
<evidence type="ECO:0000256" key="3">
    <source>
        <dbReference type="ARBA" id="ARBA00006001"/>
    </source>
</evidence>
<evidence type="ECO:0000313" key="23">
    <source>
        <dbReference type="Proteomes" id="UP000035909"/>
    </source>
</evidence>
<dbReference type="HAMAP" id="MF_01965">
    <property type="entry name" value="NADHX_dehydratase"/>
    <property type="match status" value="1"/>
</dbReference>
<evidence type="ECO:0000256" key="15">
    <source>
        <dbReference type="ARBA" id="ARBA00048238"/>
    </source>
</evidence>
<feature type="binding site" evidence="17">
    <location>
        <position position="325"/>
    </location>
    <ligand>
        <name>(6S)-NADPHX</name>
        <dbReference type="ChEBI" id="CHEBI:64076"/>
    </ligand>
</feature>
<comment type="cofactor">
    <cofactor evidence="17">
        <name>Mg(2+)</name>
        <dbReference type="ChEBI" id="CHEBI:18420"/>
    </cofactor>
</comment>
<dbReference type="FunFam" id="3.40.1190.20:FF:000017">
    <property type="entry name" value="Multifunctional fusion protein"/>
    <property type="match status" value="1"/>
</dbReference>
<dbReference type="AlphaFoldDB" id="A0A0J1JRH9"/>
<dbReference type="CDD" id="cd01171">
    <property type="entry name" value="YXKO-related"/>
    <property type="match status" value="1"/>
</dbReference>
<dbReference type="NCBIfam" id="TIGR00196">
    <property type="entry name" value="yjeF_cterm"/>
    <property type="match status" value="1"/>
</dbReference>
<evidence type="ECO:0000256" key="4">
    <source>
        <dbReference type="ARBA" id="ARBA00009524"/>
    </source>
</evidence>
<evidence type="ECO:0000256" key="10">
    <source>
        <dbReference type="ARBA" id="ARBA00023027"/>
    </source>
</evidence>
<evidence type="ECO:0000256" key="18">
    <source>
        <dbReference type="HAMAP-Rule" id="MF_01966"/>
    </source>
</evidence>
<comment type="catalytic activity">
    <reaction evidence="16 17 19">
        <text>(6S)-NADPHX + ADP = AMP + phosphate + NADPH + H(+)</text>
        <dbReference type="Rhea" id="RHEA:32235"/>
        <dbReference type="ChEBI" id="CHEBI:15378"/>
        <dbReference type="ChEBI" id="CHEBI:43474"/>
        <dbReference type="ChEBI" id="CHEBI:57783"/>
        <dbReference type="ChEBI" id="CHEBI:64076"/>
        <dbReference type="ChEBI" id="CHEBI:456215"/>
        <dbReference type="ChEBI" id="CHEBI:456216"/>
        <dbReference type="EC" id="4.2.1.136"/>
    </reaction>
</comment>
<dbReference type="RefSeq" id="WP_047887584.1">
    <property type="nucleotide sequence ID" value="NZ_CP071325.1"/>
</dbReference>
<dbReference type="Gene3D" id="3.40.1190.20">
    <property type="match status" value="1"/>
</dbReference>
<accession>A0A0J1JRH9</accession>
<keyword evidence="5 18" id="KW-0479">Metal-binding</keyword>
<keyword evidence="12 17" id="KW-0456">Lyase</keyword>
<feature type="binding site" evidence="17">
    <location>
        <position position="437"/>
    </location>
    <ligand>
        <name>(6S)-NADPHX</name>
        <dbReference type="ChEBI" id="CHEBI:64076"/>
    </ligand>
</feature>
<dbReference type="GO" id="GO:0052855">
    <property type="term" value="F:ADP-dependent NAD(P)H-hydrate dehydratase activity"/>
    <property type="evidence" value="ECO:0007669"/>
    <property type="project" value="UniProtKB-UniRule"/>
</dbReference>
<comment type="similarity">
    <text evidence="3 19">In the N-terminal section; belongs to the NnrE/AIBP family.</text>
</comment>
<keyword evidence="8 17" id="KW-0521">NADP</keyword>
<feature type="binding site" evidence="17">
    <location>
        <position position="436"/>
    </location>
    <ligand>
        <name>AMP</name>
        <dbReference type="ChEBI" id="CHEBI:456215"/>
    </ligand>
</feature>
<dbReference type="GO" id="GO:0046496">
    <property type="term" value="P:nicotinamide nucleotide metabolic process"/>
    <property type="evidence" value="ECO:0007669"/>
    <property type="project" value="UniProtKB-UniRule"/>
</dbReference>
<dbReference type="EC" id="4.2.1.136" evidence="19"/>
<dbReference type="InterPro" id="IPR029056">
    <property type="entry name" value="Ribokinase-like"/>
</dbReference>
<reference evidence="22 23" key="1">
    <citation type="submission" date="2015-05" db="EMBL/GenBank/DDBJ databases">
        <title>Photobacterium galathea sp. nov.</title>
        <authorList>
            <person name="Machado H."/>
            <person name="Gram L."/>
        </authorList>
    </citation>
    <scope>NUCLEOTIDE SEQUENCE [LARGE SCALE GENOMIC DNA]</scope>
    <source>
        <strain evidence="22 23">DSM 22954</strain>
    </source>
</reference>
<feature type="binding site" evidence="17">
    <location>
        <begin position="408"/>
        <end position="412"/>
    </location>
    <ligand>
        <name>AMP</name>
        <dbReference type="ChEBI" id="CHEBI:456215"/>
    </ligand>
</feature>
<dbReference type="InterPro" id="IPR000631">
    <property type="entry name" value="CARKD"/>
</dbReference>
<feature type="domain" description="YjeF C-terminal" evidence="20">
    <location>
        <begin position="228"/>
        <end position="495"/>
    </location>
</feature>
<evidence type="ECO:0000256" key="19">
    <source>
        <dbReference type="PIRNR" id="PIRNR017184"/>
    </source>
</evidence>
<dbReference type="InterPro" id="IPR004443">
    <property type="entry name" value="YjeF_N_dom"/>
</dbReference>
<name>A0A0J1JRH9_9GAMM</name>
<comment type="similarity">
    <text evidence="17">Belongs to the NnrD/CARKD family.</text>
</comment>
<dbReference type="PROSITE" id="PS51385">
    <property type="entry name" value="YJEF_N"/>
    <property type="match status" value="1"/>
</dbReference>
<evidence type="ECO:0000256" key="17">
    <source>
        <dbReference type="HAMAP-Rule" id="MF_01965"/>
    </source>
</evidence>
<keyword evidence="6 17" id="KW-0547">Nucleotide-binding</keyword>
<keyword evidence="23" id="KW-1185">Reference proteome</keyword>
<evidence type="ECO:0000256" key="12">
    <source>
        <dbReference type="ARBA" id="ARBA00023239"/>
    </source>
</evidence>
<comment type="catalytic activity">
    <reaction evidence="1 18 19">
        <text>(6R)-NADHX = (6S)-NADHX</text>
        <dbReference type="Rhea" id="RHEA:32215"/>
        <dbReference type="ChEBI" id="CHEBI:64074"/>
        <dbReference type="ChEBI" id="CHEBI:64075"/>
        <dbReference type="EC" id="5.1.99.6"/>
    </reaction>
</comment>
<feature type="binding site" evidence="17">
    <location>
        <position position="263"/>
    </location>
    <ligand>
        <name>(6S)-NADPHX</name>
        <dbReference type="ChEBI" id="CHEBI:64076"/>
    </ligand>
</feature>
<dbReference type="PANTHER" id="PTHR12592:SF0">
    <property type="entry name" value="ATP-DEPENDENT (S)-NAD(P)H-HYDRATE DEHYDRATASE"/>
    <property type="match status" value="1"/>
</dbReference>
<feature type="binding site" evidence="18">
    <location>
        <position position="161"/>
    </location>
    <ligand>
        <name>(6S)-NADPHX</name>
        <dbReference type="ChEBI" id="CHEBI:64076"/>
    </ligand>
</feature>
<comment type="function">
    <text evidence="17">Catalyzes the dehydration of the S-form of NAD(P)HX at the expense of ADP, which is converted to AMP. Together with NAD(P)HX epimerase, which catalyzes the epimerization of the S- and R-forms, the enzyme allows the repair of both epimers of NAD(P)HX, a damaged form of NAD(P)H that is a result of enzymatic or heat-dependent hydration.</text>
</comment>
<evidence type="ECO:0000256" key="2">
    <source>
        <dbReference type="ARBA" id="ARBA00000909"/>
    </source>
</evidence>
<evidence type="ECO:0000256" key="16">
    <source>
        <dbReference type="ARBA" id="ARBA00049209"/>
    </source>
</evidence>
<dbReference type="InterPro" id="IPR030677">
    <property type="entry name" value="Nnr"/>
</dbReference>
<dbReference type="InterPro" id="IPR017953">
    <property type="entry name" value="Carbohydrate_kinase_pred_CS"/>
</dbReference>
<dbReference type="Pfam" id="PF03853">
    <property type="entry name" value="YjeF_N"/>
    <property type="match status" value="1"/>
</dbReference>
<dbReference type="PROSITE" id="PS51383">
    <property type="entry name" value="YJEF_C_3"/>
    <property type="match status" value="1"/>
</dbReference>
<keyword evidence="7 17" id="KW-0067">ATP-binding</keyword>
<dbReference type="EC" id="5.1.99.6" evidence="19"/>
<evidence type="ECO:0000256" key="7">
    <source>
        <dbReference type="ARBA" id="ARBA00022840"/>
    </source>
</evidence>
<dbReference type="NCBIfam" id="TIGR00197">
    <property type="entry name" value="yjeF_nterm"/>
    <property type="match status" value="1"/>
</dbReference>
<keyword evidence="9 18" id="KW-0630">Potassium</keyword>
<organism evidence="22 23">
    <name type="scientific">Photobacterium ganghwense</name>
    <dbReference type="NCBI Taxonomy" id="320778"/>
    <lineage>
        <taxon>Bacteria</taxon>
        <taxon>Pseudomonadati</taxon>
        <taxon>Pseudomonadota</taxon>
        <taxon>Gammaproteobacteria</taxon>
        <taxon>Vibrionales</taxon>
        <taxon>Vibrionaceae</taxon>
        <taxon>Photobacterium</taxon>
    </lineage>
</organism>
<evidence type="ECO:0000256" key="11">
    <source>
        <dbReference type="ARBA" id="ARBA00023235"/>
    </source>
</evidence>
<feature type="binding site" evidence="18">
    <location>
        <position position="65"/>
    </location>
    <ligand>
        <name>K(+)</name>
        <dbReference type="ChEBI" id="CHEBI:29103"/>
    </ligand>
</feature>
<dbReference type="GO" id="GO:0052856">
    <property type="term" value="F:NAD(P)HX epimerase activity"/>
    <property type="evidence" value="ECO:0007669"/>
    <property type="project" value="UniProtKB-UniRule"/>
</dbReference>
<evidence type="ECO:0000256" key="6">
    <source>
        <dbReference type="ARBA" id="ARBA00022741"/>
    </source>
</evidence>
<comment type="subunit">
    <text evidence="17">Homotetramer.</text>
</comment>
<protein>
    <recommendedName>
        <fullName evidence="19">Bifunctional NAD(P)H-hydrate repair enzyme</fullName>
    </recommendedName>
    <alternativeName>
        <fullName evidence="19">Nicotinamide nucleotide repair protein</fullName>
    </alternativeName>
    <domain>
        <recommendedName>
            <fullName evidence="19">ADP-dependent (S)-NAD(P)H-hydrate dehydratase</fullName>
            <ecNumber evidence="19">4.2.1.136</ecNumber>
        </recommendedName>
        <alternativeName>
            <fullName evidence="19">ADP-dependent NAD(P)HX dehydratase</fullName>
        </alternativeName>
    </domain>
    <domain>
        <recommendedName>
            <fullName evidence="19">NAD(P)H-hydrate epimerase</fullName>
            <ecNumber evidence="19">5.1.99.6</ecNumber>
        </recommendedName>
    </domain>
</protein>
<dbReference type="SUPFAM" id="SSF53613">
    <property type="entry name" value="Ribokinase-like"/>
    <property type="match status" value="1"/>
</dbReference>
<evidence type="ECO:0000259" key="20">
    <source>
        <dbReference type="PROSITE" id="PS51383"/>
    </source>
</evidence>
<evidence type="ECO:0000256" key="1">
    <source>
        <dbReference type="ARBA" id="ARBA00000013"/>
    </source>
</evidence>
<dbReference type="GO" id="GO:0046872">
    <property type="term" value="F:metal ion binding"/>
    <property type="evidence" value="ECO:0007669"/>
    <property type="project" value="UniProtKB-UniRule"/>
</dbReference>
<evidence type="ECO:0000256" key="5">
    <source>
        <dbReference type="ARBA" id="ARBA00022723"/>
    </source>
</evidence>
<evidence type="ECO:0000256" key="13">
    <source>
        <dbReference type="ARBA" id="ARBA00023268"/>
    </source>
</evidence>
<evidence type="ECO:0000256" key="14">
    <source>
        <dbReference type="ARBA" id="ARBA00025153"/>
    </source>
</evidence>
<dbReference type="SUPFAM" id="SSF64153">
    <property type="entry name" value="YjeF N-terminal domain-like"/>
    <property type="match status" value="1"/>
</dbReference>
<comment type="similarity">
    <text evidence="4 19">In the C-terminal section; belongs to the NnrD/CARKD family.</text>
</comment>
<feature type="binding site" evidence="18">
    <location>
        <begin position="132"/>
        <end position="138"/>
    </location>
    <ligand>
        <name>(6S)-NADPHX</name>
        <dbReference type="ChEBI" id="CHEBI:64076"/>
    </ligand>
</feature>